<accession>A0AAV1CUU2</accession>
<dbReference type="InterPro" id="IPR006953">
    <property type="entry name" value="Vesicle_Uso1_P115_head"/>
</dbReference>
<evidence type="ECO:0000256" key="2">
    <source>
        <dbReference type="ARBA" id="ARBA00023034"/>
    </source>
</evidence>
<dbReference type="InterPro" id="IPR011989">
    <property type="entry name" value="ARM-like"/>
</dbReference>
<keyword evidence="5" id="KW-1185">Reference proteome</keyword>
<dbReference type="GO" id="GO:0005783">
    <property type="term" value="C:endoplasmic reticulum"/>
    <property type="evidence" value="ECO:0007669"/>
    <property type="project" value="TreeGrafter"/>
</dbReference>
<protein>
    <submittedName>
        <fullName evidence="4">OLC1v1035985C1</fullName>
    </submittedName>
</protein>
<dbReference type="GO" id="GO:0005795">
    <property type="term" value="C:Golgi stack"/>
    <property type="evidence" value="ECO:0007669"/>
    <property type="project" value="TreeGrafter"/>
</dbReference>
<dbReference type="PANTHER" id="PTHR10013:SF0">
    <property type="entry name" value="GENERAL VESICULAR TRANSPORT FACTOR P115"/>
    <property type="match status" value="1"/>
</dbReference>
<sequence length="221" mass="24197">MAVIGGCREYTGAPYLSVILALKHKNPDGQKLLASTLTPQPQSMTYAPYEDDVHMSFGSMLLHGLTMSEGNGDLETRCRAASVISHVQKDNLQCKEKVLRIELEAPIPTLGGKPLMHRMMKYLALSSSMKSNDGKSSASRNTYVEPVILKLLIVWLSGCPSLVQCFLDSRPHLTYLLELVSNPVRLSVQRGLDVVLLGECIIYNTSIDSGKDAFSIADVIS</sequence>
<dbReference type="GO" id="GO:0048280">
    <property type="term" value="P:vesicle fusion with Golgi apparatus"/>
    <property type="evidence" value="ECO:0007669"/>
    <property type="project" value="InterPro"/>
</dbReference>
<organism evidence="4 5">
    <name type="scientific">Oldenlandia corymbosa var. corymbosa</name>
    <dbReference type="NCBI Taxonomy" id="529605"/>
    <lineage>
        <taxon>Eukaryota</taxon>
        <taxon>Viridiplantae</taxon>
        <taxon>Streptophyta</taxon>
        <taxon>Embryophyta</taxon>
        <taxon>Tracheophyta</taxon>
        <taxon>Spermatophyta</taxon>
        <taxon>Magnoliopsida</taxon>
        <taxon>eudicotyledons</taxon>
        <taxon>Gunneridae</taxon>
        <taxon>Pentapetalae</taxon>
        <taxon>asterids</taxon>
        <taxon>lamiids</taxon>
        <taxon>Gentianales</taxon>
        <taxon>Rubiaceae</taxon>
        <taxon>Rubioideae</taxon>
        <taxon>Spermacoceae</taxon>
        <taxon>Hedyotis-Oldenlandia complex</taxon>
        <taxon>Oldenlandia</taxon>
    </lineage>
</organism>
<dbReference type="Proteomes" id="UP001161247">
    <property type="component" value="Chromosome 3"/>
</dbReference>
<dbReference type="PANTHER" id="PTHR10013">
    <property type="entry name" value="GENERAL VESICULAR TRANSPORT FACTOR P115"/>
    <property type="match status" value="1"/>
</dbReference>
<dbReference type="Pfam" id="PF04869">
    <property type="entry name" value="Uso1_p115_head"/>
    <property type="match status" value="1"/>
</dbReference>
<dbReference type="InterPro" id="IPR024095">
    <property type="entry name" value="Vesicle_P115"/>
</dbReference>
<keyword evidence="2" id="KW-0333">Golgi apparatus</keyword>
<evidence type="ECO:0000256" key="1">
    <source>
        <dbReference type="ARBA" id="ARBA00004555"/>
    </source>
</evidence>
<evidence type="ECO:0000313" key="4">
    <source>
        <dbReference type="EMBL" id="CAI9099200.1"/>
    </source>
</evidence>
<name>A0AAV1CUU2_OLDCO</name>
<proteinExistence type="predicted"/>
<dbReference type="GO" id="GO:0048211">
    <property type="term" value="P:Golgi vesicle docking"/>
    <property type="evidence" value="ECO:0007669"/>
    <property type="project" value="TreeGrafter"/>
</dbReference>
<dbReference type="Gene3D" id="1.25.10.10">
    <property type="entry name" value="Leucine-rich Repeat Variant"/>
    <property type="match status" value="1"/>
</dbReference>
<dbReference type="GO" id="GO:0006886">
    <property type="term" value="P:intracellular protein transport"/>
    <property type="evidence" value="ECO:0007669"/>
    <property type="project" value="InterPro"/>
</dbReference>
<gene>
    <name evidence="4" type="ORF">OLC1_LOCUS9266</name>
</gene>
<evidence type="ECO:0000313" key="5">
    <source>
        <dbReference type="Proteomes" id="UP001161247"/>
    </source>
</evidence>
<comment type="subcellular location">
    <subcellularLocation>
        <location evidence="1">Golgi apparatus</location>
    </subcellularLocation>
</comment>
<dbReference type="GO" id="GO:0000139">
    <property type="term" value="C:Golgi membrane"/>
    <property type="evidence" value="ECO:0007669"/>
    <property type="project" value="InterPro"/>
</dbReference>
<dbReference type="GO" id="GO:0006888">
    <property type="term" value="P:endoplasmic reticulum to Golgi vesicle-mediated transport"/>
    <property type="evidence" value="ECO:0007669"/>
    <property type="project" value="TreeGrafter"/>
</dbReference>
<feature type="domain" description="Vesicle tethering protein Uso1/P115-like head" evidence="3">
    <location>
        <begin position="18"/>
        <end position="206"/>
    </location>
</feature>
<evidence type="ECO:0000259" key="3">
    <source>
        <dbReference type="Pfam" id="PF04869"/>
    </source>
</evidence>
<dbReference type="EMBL" id="OX459120">
    <property type="protein sequence ID" value="CAI9099200.1"/>
    <property type="molecule type" value="Genomic_DNA"/>
</dbReference>
<dbReference type="GO" id="GO:0012507">
    <property type="term" value="C:ER to Golgi transport vesicle membrane"/>
    <property type="evidence" value="ECO:0007669"/>
    <property type="project" value="TreeGrafter"/>
</dbReference>
<reference evidence="4" key="1">
    <citation type="submission" date="2023-03" db="EMBL/GenBank/DDBJ databases">
        <authorList>
            <person name="Julca I."/>
        </authorList>
    </citation>
    <scope>NUCLEOTIDE SEQUENCE</scope>
</reference>
<dbReference type="AlphaFoldDB" id="A0AAV1CUU2"/>